<comment type="caution">
    <text evidence="1">The sequence shown here is derived from an EMBL/GenBank/DDBJ whole genome shotgun (WGS) entry which is preliminary data.</text>
</comment>
<gene>
    <name evidence="1" type="ORF">CUMW_193890</name>
</gene>
<dbReference type="InterPro" id="IPR032675">
    <property type="entry name" value="LRR_dom_sf"/>
</dbReference>
<organism evidence="1 2">
    <name type="scientific">Citrus unshiu</name>
    <name type="common">Satsuma mandarin</name>
    <name type="synonym">Citrus nobilis var. unshiu</name>
    <dbReference type="NCBI Taxonomy" id="55188"/>
    <lineage>
        <taxon>Eukaryota</taxon>
        <taxon>Viridiplantae</taxon>
        <taxon>Streptophyta</taxon>
        <taxon>Embryophyta</taxon>
        <taxon>Tracheophyta</taxon>
        <taxon>Spermatophyta</taxon>
        <taxon>Magnoliopsida</taxon>
        <taxon>eudicotyledons</taxon>
        <taxon>Gunneridae</taxon>
        <taxon>Pentapetalae</taxon>
        <taxon>rosids</taxon>
        <taxon>malvids</taxon>
        <taxon>Sapindales</taxon>
        <taxon>Rutaceae</taxon>
        <taxon>Aurantioideae</taxon>
        <taxon>Citrus</taxon>
    </lineage>
</organism>
<reference evidence="1 2" key="1">
    <citation type="journal article" date="2017" name="Front. Genet.">
        <title>Draft sequencing of the heterozygous diploid genome of Satsuma (Citrus unshiu Marc.) using a hybrid assembly approach.</title>
        <authorList>
            <person name="Shimizu T."/>
            <person name="Tanizawa Y."/>
            <person name="Mochizuki T."/>
            <person name="Nagasaki H."/>
            <person name="Yoshioka T."/>
            <person name="Toyoda A."/>
            <person name="Fujiyama A."/>
            <person name="Kaminuma E."/>
            <person name="Nakamura Y."/>
        </authorList>
    </citation>
    <scope>NUCLEOTIDE SEQUENCE [LARGE SCALE GENOMIC DNA]</scope>
    <source>
        <strain evidence="2">cv. Miyagawa wase</strain>
    </source>
</reference>
<evidence type="ECO:0000313" key="1">
    <source>
        <dbReference type="EMBL" id="GAY59355.1"/>
    </source>
</evidence>
<protein>
    <submittedName>
        <fullName evidence="1">Uncharacterized protein</fullName>
    </submittedName>
</protein>
<dbReference type="AlphaFoldDB" id="A0A2H5Q4Z2"/>
<accession>A0A2H5Q4Z2</accession>
<keyword evidence="2" id="KW-1185">Reference proteome</keyword>
<evidence type="ECO:0000313" key="2">
    <source>
        <dbReference type="Proteomes" id="UP000236630"/>
    </source>
</evidence>
<dbReference type="Proteomes" id="UP000236630">
    <property type="component" value="Unassembled WGS sequence"/>
</dbReference>
<dbReference type="Gene3D" id="3.80.10.10">
    <property type="entry name" value="Ribonuclease Inhibitor"/>
    <property type="match status" value="1"/>
</dbReference>
<proteinExistence type="predicted"/>
<sequence>MYYMENCYNHTLHNFPLTQNLLVINFKVQSPMDLKTCHPLDILIYLTINSILQYLSGFPGLIVLSTISSGLGNLTSLKHSISYNVLEGKLPTSFGRLREPRSISLSWANKSQEILEIFHSFSRGMFDGLEESYVVDCQIFDAPKCDAEIRFSSVTTQDLCSINFPRARRAPSNVLLQISLPQQTKSEYVRYVPGANPPTLKSDNKVRGTLPRGKRGCSLALVRSCVFTPRLGKGAAVVFCEILRVTPRFREKAWLSGSVRSCVLRHGSGESVLVGLDLGLRACLANCLDRVSLAYRPLPEWPYASYRKCLADDTSWTNRIFPAPVLRAPSCLRNHTWSQNSAIRYLLSSWSP</sequence>
<dbReference type="EMBL" id="BDQV01000209">
    <property type="protein sequence ID" value="GAY59355.1"/>
    <property type="molecule type" value="Genomic_DNA"/>
</dbReference>
<name>A0A2H5Q4Z2_CITUN</name>